<dbReference type="Proteomes" id="UP000663814">
    <property type="component" value="Unassembled WGS sequence"/>
</dbReference>
<sequence length="175" mass="20152">MSGSIENQINNVLTDIFKLKMYPQSLVVHSDFDSAFLLSEYYSAQENYIDHSVFSKLRDLYINEAVEMYSLDAYLKGGIGFEKIYDGYLKSLDVDSVCSNKQSYSFIIKFTADNYIVGLDEEVVIFLSRKKFGFIERLGGKGYFESLFEKQQGIVSTPLDLKTIAHLKEIFYQRT</sequence>
<keyword evidence="2" id="KW-1185">Reference proteome</keyword>
<dbReference type="RefSeq" id="WP_205313525.1">
    <property type="nucleotide sequence ID" value="NZ_JAERPS020000011.1"/>
</dbReference>
<gene>
    <name evidence="1" type="ORF">I4W93_019520</name>
</gene>
<name>A0ABS7XDY9_9GAMM</name>
<proteinExistence type="predicted"/>
<accession>A0ABS7XDY9</accession>
<evidence type="ECO:0000313" key="1">
    <source>
        <dbReference type="EMBL" id="MBZ9613788.1"/>
    </source>
</evidence>
<reference evidence="1 2" key="1">
    <citation type="submission" date="2020-12" db="EMBL/GenBank/DDBJ databases">
        <authorList>
            <person name="Ruan W."/>
            <person name="Khan S.A."/>
            <person name="Jeon C.O."/>
        </authorList>
    </citation>
    <scope>NUCLEOTIDE SEQUENCE [LARGE SCALE GENOMIC DNA]</scope>
    <source>
        <strain evidence="1 2">MA-13</strain>
    </source>
</reference>
<comment type="caution">
    <text evidence="1">The sequence shown here is derived from an EMBL/GenBank/DDBJ whole genome shotgun (WGS) entry which is preliminary data.</text>
</comment>
<reference evidence="1 2" key="2">
    <citation type="submission" date="2021-08" db="EMBL/GenBank/DDBJ databases">
        <title>Rheinheimera aquimaris sp. nov., isolated from seawater of the East Sea in Korea.</title>
        <authorList>
            <person name="Kim K.H."/>
            <person name="Wenting R."/>
            <person name="Kim K.R."/>
            <person name="Jeon C.O."/>
        </authorList>
    </citation>
    <scope>NUCLEOTIDE SEQUENCE [LARGE SCALE GENOMIC DNA]</scope>
    <source>
        <strain evidence="1 2">MA-13</strain>
    </source>
</reference>
<dbReference type="EMBL" id="JAERPS020000011">
    <property type="protein sequence ID" value="MBZ9613788.1"/>
    <property type="molecule type" value="Genomic_DNA"/>
</dbReference>
<evidence type="ECO:0000313" key="2">
    <source>
        <dbReference type="Proteomes" id="UP000663814"/>
    </source>
</evidence>
<organism evidence="1 2">
    <name type="scientific">Rheinheimera maricola</name>
    <dbReference type="NCBI Taxonomy" id="2793282"/>
    <lineage>
        <taxon>Bacteria</taxon>
        <taxon>Pseudomonadati</taxon>
        <taxon>Pseudomonadota</taxon>
        <taxon>Gammaproteobacteria</taxon>
        <taxon>Chromatiales</taxon>
        <taxon>Chromatiaceae</taxon>
        <taxon>Rheinheimera</taxon>
    </lineage>
</organism>
<protein>
    <submittedName>
        <fullName evidence="1">Uncharacterized protein</fullName>
    </submittedName>
</protein>